<protein>
    <submittedName>
        <fullName evidence="1">Uncharacterized protein</fullName>
    </submittedName>
</protein>
<dbReference type="EMBL" id="LCMG01000025">
    <property type="protein sequence ID" value="KKU31769.1"/>
    <property type="molecule type" value="Genomic_DNA"/>
</dbReference>
<comment type="caution">
    <text evidence="1">The sequence shown here is derived from an EMBL/GenBank/DDBJ whole genome shotgun (WGS) entry which is preliminary data.</text>
</comment>
<dbReference type="AlphaFoldDB" id="A0A0G1PG66"/>
<feature type="non-terminal residue" evidence="1">
    <location>
        <position position="1"/>
    </location>
</feature>
<name>A0A0G1PG66_9BACT</name>
<evidence type="ECO:0000313" key="2">
    <source>
        <dbReference type="Proteomes" id="UP000034705"/>
    </source>
</evidence>
<proteinExistence type="predicted"/>
<organism evidence="1 2">
    <name type="scientific">Candidatus Uhrbacteria bacterium GW2011_GWF2_46_218</name>
    <dbReference type="NCBI Taxonomy" id="1619001"/>
    <lineage>
        <taxon>Bacteria</taxon>
        <taxon>Candidatus Uhriibacteriota</taxon>
    </lineage>
</organism>
<evidence type="ECO:0000313" key="1">
    <source>
        <dbReference type="EMBL" id="KKU31769.1"/>
    </source>
</evidence>
<reference evidence="1 2" key="1">
    <citation type="journal article" date="2015" name="Nature">
        <title>rRNA introns, odd ribosomes, and small enigmatic genomes across a large radiation of phyla.</title>
        <authorList>
            <person name="Brown C.T."/>
            <person name="Hug L.A."/>
            <person name="Thomas B.C."/>
            <person name="Sharon I."/>
            <person name="Castelle C.J."/>
            <person name="Singh A."/>
            <person name="Wilkins M.J."/>
            <person name="Williams K.H."/>
            <person name="Banfield J.F."/>
        </authorList>
    </citation>
    <scope>NUCLEOTIDE SEQUENCE [LARGE SCALE GENOMIC DNA]</scope>
</reference>
<accession>A0A0G1PG66</accession>
<sequence length="70" mass="7738">VKSIISCRRVSKCARYCSGKESRTLETESMMASPKISEVRWTSASAEAADGKDSEVGRKRDILYKSVGYS</sequence>
<dbReference type="Proteomes" id="UP000034705">
    <property type="component" value="Unassembled WGS sequence"/>
</dbReference>
<gene>
    <name evidence="1" type="ORF">UX45_C0025G0001</name>
</gene>